<feature type="domain" description="Periplasmic binding protein" evidence="5">
    <location>
        <begin position="50"/>
        <end position="305"/>
    </location>
</feature>
<evidence type="ECO:0000313" key="6">
    <source>
        <dbReference type="EMBL" id="KXG43981.1"/>
    </source>
</evidence>
<keyword evidence="7" id="KW-1185">Reference proteome</keyword>
<evidence type="ECO:0000256" key="2">
    <source>
        <dbReference type="ARBA" id="ARBA00007639"/>
    </source>
</evidence>
<dbReference type="EMBL" id="LSKU01000001">
    <property type="protein sequence ID" value="KXG43981.1"/>
    <property type="molecule type" value="Genomic_DNA"/>
</dbReference>
<evidence type="ECO:0000256" key="4">
    <source>
        <dbReference type="SAM" id="Phobius"/>
    </source>
</evidence>
<reference evidence="6 7" key="1">
    <citation type="submission" date="2016-02" db="EMBL/GenBank/DDBJ databases">
        <title>Draft Genome for Tepidibacillus decaturensis nov. sp. Strain Z9, an Anaerobic, Moderately Thermophilic and Heterotrophic Bacterium from Deep Subsurface of the Illinois Basin, USA.</title>
        <authorList>
            <person name="Dong Y."/>
            <person name="Chang J.Y."/>
            <person name="Sanford R."/>
            <person name="Fouke B.W."/>
        </authorList>
    </citation>
    <scope>NUCLEOTIDE SEQUENCE [LARGE SCALE GENOMIC DNA]</scope>
    <source>
        <strain evidence="6 7">Z9</strain>
    </source>
</reference>
<accession>A0A135L4T8</accession>
<dbReference type="PANTHER" id="PTHR46847:SF1">
    <property type="entry name" value="D-ALLOSE-BINDING PERIPLASMIC PROTEIN-RELATED"/>
    <property type="match status" value="1"/>
</dbReference>
<dbReference type="AlphaFoldDB" id="A0A135L4T8"/>
<gene>
    <name evidence="6" type="ORF">U473_08145</name>
</gene>
<dbReference type="PANTHER" id="PTHR46847">
    <property type="entry name" value="D-ALLOSE-BINDING PERIPLASMIC PROTEIN-RELATED"/>
    <property type="match status" value="1"/>
</dbReference>
<dbReference type="InterPro" id="IPR025997">
    <property type="entry name" value="SBP_2_dom"/>
</dbReference>
<keyword evidence="4" id="KW-0472">Membrane</keyword>
<dbReference type="Pfam" id="PF13407">
    <property type="entry name" value="Peripla_BP_4"/>
    <property type="match status" value="1"/>
</dbReference>
<feature type="transmembrane region" description="Helical" evidence="4">
    <location>
        <begin position="14"/>
        <end position="33"/>
    </location>
</feature>
<dbReference type="GO" id="GO:0030246">
    <property type="term" value="F:carbohydrate binding"/>
    <property type="evidence" value="ECO:0007669"/>
    <property type="project" value="UniProtKB-ARBA"/>
</dbReference>
<keyword evidence="3" id="KW-0732">Signal</keyword>
<dbReference type="STRING" id="1413211.U473_08145"/>
<dbReference type="SUPFAM" id="SSF53822">
    <property type="entry name" value="Periplasmic binding protein-like I"/>
    <property type="match status" value="1"/>
</dbReference>
<evidence type="ECO:0000256" key="1">
    <source>
        <dbReference type="ARBA" id="ARBA00004196"/>
    </source>
</evidence>
<dbReference type="Proteomes" id="UP000070352">
    <property type="component" value="Unassembled WGS sequence"/>
</dbReference>
<comment type="caution">
    <text evidence="6">The sequence shown here is derived from an EMBL/GenBank/DDBJ whole genome shotgun (WGS) entry which is preliminary data.</text>
</comment>
<evidence type="ECO:0000313" key="7">
    <source>
        <dbReference type="Proteomes" id="UP000070352"/>
    </source>
</evidence>
<dbReference type="InterPro" id="IPR028082">
    <property type="entry name" value="Peripla_BP_I"/>
</dbReference>
<name>A0A135L4T8_9BACI</name>
<dbReference type="Gene3D" id="3.40.50.2300">
    <property type="match status" value="2"/>
</dbReference>
<sequence>MEKGSRFTYKLKKYINIILLILIVTISFIFYKIQTYEQIEVLQKPKYHFFVILQSSVDPFWEEIRLGIEKAAKQNNVAVEFNSPRFNNPEEELKYLDIAVASHVDGIITHVSPNANFKDVIDRAYLKNIPVVTVENDDVNSSRNAFVGTNSFLLGKEAGNLMVQATAGKAKIAIIMNNDYELDEVSQNLKINGFFSTIRDYKEMEVIKIFSSRLGILSAEEITQSILKDYPQVNAIYTTNSVDTLGSAQVIVDSNKVGVVTLVGYGDTENILRYIGKSIIYGTVMSDPYKMGYESIEALIDIKEKKTTSTFIDTGVKVITMKNLQDYQNIRYSKVE</sequence>
<proteinExistence type="inferred from homology"/>
<dbReference type="OrthoDB" id="6196975at2"/>
<comment type="similarity">
    <text evidence="2">Belongs to the bacterial solute-binding protein 2 family.</text>
</comment>
<protein>
    <submittedName>
        <fullName evidence="6">Sugar ABC transporter substrate-binding protein</fullName>
    </submittedName>
</protein>
<keyword evidence="4" id="KW-0812">Transmembrane</keyword>
<organism evidence="6 7">
    <name type="scientific">Tepidibacillus decaturensis</name>
    <dbReference type="NCBI Taxonomy" id="1413211"/>
    <lineage>
        <taxon>Bacteria</taxon>
        <taxon>Bacillati</taxon>
        <taxon>Bacillota</taxon>
        <taxon>Bacilli</taxon>
        <taxon>Bacillales</taxon>
        <taxon>Bacillaceae</taxon>
        <taxon>Tepidibacillus</taxon>
    </lineage>
</organism>
<keyword evidence="4" id="KW-1133">Transmembrane helix</keyword>
<evidence type="ECO:0000256" key="3">
    <source>
        <dbReference type="ARBA" id="ARBA00022729"/>
    </source>
</evidence>
<dbReference type="GO" id="GO:0030313">
    <property type="term" value="C:cell envelope"/>
    <property type="evidence" value="ECO:0007669"/>
    <property type="project" value="UniProtKB-SubCell"/>
</dbReference>
<comment type="subcellular location">
    <subcellularLocation>
        <location evidence="1">Cell envelope</location>
    </subcellularLocation>
</comment>
<dbReference type="RefSeq" id="WP_068725148.1">
    <property type="nucleotide sequence ID" value="NZ_LSKU01000001.1"/>
</dbReference>
<evidence type="ECO:0000259" key="5">
    <source>
        <dbReference type="Pfam" id="PF13407"/>
    </source>
</evidence>